<dbReference type="Gene3D" id="3.30.460.10">
    <property type="entry name" value="Beta Polymerase, domain 2"/>
    <property type="match status" value="1"/>
</dbReference>
<evidence type="ECO:0000256" key="5">
    <source>
        <dbReference type="ARBA" id="ARBA00022741"/>
    </source>
</evidence>
<dbReference type="Pfam" id="PF18765">
    <property type="entry name" value="Polbeta"/>
    <property type="match status" value="1"/>
</dbReference>
<evidence type="ECO:0000259" key="8">
    <source>
        <dbReference type="Pfam" id="PF18765"/>
    </source>
</evidence>
<organism evidence="9 10">
    <name type="scientific">Pelistega ratti</name>
    <dbReference type="NCBI Taxonomy" id="2652177"/>
    <lineage>
        <taxon>Bacteria</taxon>
        <taxon>Pseudomonadati</taxon>
        <taxon>Pseudomonadota</taxon>
        <taxon>Betaproteobacteria</taxon>
        <taxon>Burkholderiales</taxon>
        <taxon>Alcaligenaceae</taxon>
        <taxon>Pelistega</taxon>
    </lineage>
</organism>
<keyword evidence="3" id="KW-0548">Nucleotidyltransferase</keyword>
<evidence type="ECO:0000256" key="2">
    <source>
        <dbReference type="ARBA" id="ARBA00022679"/>
    </source>
</evidence>
<accession>A0A6L9Y422</accession>
<comment type="cofactor">
    <cofactor evidence="1">
        <name>Mg(2+)</name>
        <dbReference type="ChEBI" id="CHEBI:18420"/>
    </cofactor>
</comment>
<reference evidence="9 10" key="1">
    <citation type="submission" date="2020-02" db="EMBL/GenBank/DDBJ databases">
        <title>Pelistega sp. NLN82 were isolated from wild rodents of the Hainan Island.</title>
        <authorList>
            <person name="Niu N."/>
            <person name="Zhou J."/>
        </authorList>
    </citation>
    <scope>NUCLEOTIDE SEQUENCE [LARGE SCALE GENOMIC DNA]</scope>
    <source>
        <strain evidence="9 10">NLN82</strain>
    </source>
</reference>
<dbReference type="EMBL" id="JAAGYR010000003">
    <property type="protein sequence ID" value="NEN75179.1"/>
    <property type="molecule type" value="Genomic_DNA"/>
</dbReference>
<keyword evidence="10" id="KW-1185">Reference proteome</keyword>
<dbReference type="CDD" id="cd05403">
    <property type="entry name" value="NT_KNTase_like"/>
    <property type="match status" value="1"/>
</dbReference>
<keyword evidence="5" id="KW-0547">Nucleotide-binding</keyword>
<dbReference type="InterPro" id="IPR041633">
    <property type="entry name" value="Polbeta"/>
</dbReference>
<keyword evidence="2 9" id="KW-0808">Transferase</keyword>
<keyword evidence="7" id="KW-0460">Magnesium</keyword>
<dbReference type="InterPro" id="IPR052038">
    <property type="entry name" value="Type-VII_TA_antitoxin"/>
</dbReference>
<keyword evidence="4" id="KW-0479">Metal-binding</keyword>
<dbReference type="PANTHER" id="PTHR33571:SF12">
    <property type="entry name" value="BSL3053 PROTEIN"/>
    <property type="match status" value="1"/>
</dbReference>
<dbReference type="GO" id="GO:0046872">
    <property type="term" value="F:metal ion binding"/>
    <property type="evidence" value="ECO:0007669"/>
    <property type="project" value="UniProtKB-KW"/>
</dbReference>
<feature type="domain" description="Polymerase beta nucleotidyltransferase" evidence="8">
    <location>
        <begin position="12"/>
        <end position="96"/>
    </location>
</feature>
<evidence type="ECO:0000256" key="4">
    <source>
        <dbReference type="ARBA" id="ARBA00022723"/>
    </source>
</evidence>
<proteinExistence type="predicted"/>
<dbReference type="GO" id="GO:0016779">
    <property type="term" value="F:nucleotidyltransferase activity"/>
    <property type="evidence" value="ECO:0007669"/>
    <property type="project" value="UniProtKB-KW"/>
</dbReference>
<evidence type="ECO:0000313" key="9">
    <source>
        <dbReference type="EMBL" id="NEN75179.1"/>
    </source>
</evidence>
<dbReference type="AlphaFoldDB" id="A0A6L9Y422"/>
<evidence type="ECO:0000256" key="3">
    <source>
        <dbReference type="ARBA" id="ARBA00022695"/>
    </source>
</evidence>
<dbReference type="InterPro" id="IPR043519">
    <property type="entry name" value="NT_sf"/>
</dbReference>
<protein>
    <submittedName>
        <fullName evidence="9">Nucleotidyltransferase</fullName>
    </submittedName>
</protein>
<comment type="caution">
    <text evidence="9">The sequence shown here is derived from an EMBL/GenBank/DDBJ whole genome shotgun (WGS) entry which is preliminary data.</text>
</comment>
<name>A0A6L9Y422_9BURK</name>
<gene>
    <name evidence="9" type="ORF">F9B74_02405</name>
</gene>
<evidence type="ECO:0000256" key="6">
    <source>
        <dbReference type="ARBA" id="ARBA00022840"/>
    </source>
</evidence>
<keyword evidence="6" id="KW-0067">ATP-binding</keyword>
<evidence type="ECO:0000313" key="10">
    <source>
        <dbReference type="Proteomes" id="UP000477651"/>
    </source>
</evidence>
<evidence type="ECO:0000256" key="7">
    <source>
        <dbReference type="ARBA" id="ARBA00022842"/>
    </source>
</evidence>
<dbReference type="SUPFAM" id="SSF81301">
    <property type="entry name" value="Nucleotidyltransferase"/>
    <property type="match status" value="1"/>
</dbReference>
<dbReference type="GO" id="GO:0005524">
    <property type="term" value="F:ATP binding"/>
    <property type="evidence" value="ECO:0007669"/>
    <property type="project" value="UniProtKB-KW"/>
</dbReference>
<sequence length="97" mass="11253">MRPSELLLQYKEDIKVIFVKYPHIKSPHIFGSVCDGSDEEGSDIDFLVYPDRGVTYFDIAELQSDLENLLQCRVDITTHRGLPNQWRDKIIHHAVLL</sequence>
<dbReference type="Proteomes" id="UP000477651">
    <property type="component" value="Unassembled WGS sequence"/>
</dbReference>
<evidence type="ECO:0000256" key="1">
    <source>
        <dbReference type="ARBA" id="ARBA00001946"/>
    </source>
</evidence>
<dbReference type="PANTHER" id="PTHR33571">
    <property type="entry name" value="SSL8005 PROTEIN"/>
    <property type="match status" value="1"/>
</dbReference>